<evidence type="ECO:0000256" key="7">
    <source>
        <dbReference type="SAM" id="MobiDB-lite"/>
    </source>
</evidence>
<dbReference type="GO" id="GO:0005576">
    <property type="term" value="C:extracellular region"/>
    <property type="evidence" value="ECO:0007669"/>
    <property type="project" value="UniProtKB-SubCell"/>
</dbReference>
<dbReference type="AlphaFoldDB" id="A0A8D2DYD0"/>
<dbReference type="InterPro" id="IPR036438">
    <property type="entry name" value="Insulin-like_sf"/>
</dbReference>
<evidence type="ECO:0000256" key="1">
    <source>
        <dbReference type="ARBA" id="ARBA00004613"/>
    </source>
</evidence>
<evidence type="ECO:0000256" key="3">
    <source>
        <dbReference type="ARBA" id="ARBA00022525"/>
    </source>
</evidence>
<evidence type="ECO:0000259" key="9">
    <source>
        <dbReference type="SMART" id="SM00078"/>
    </source>
</evidence>
<accession>A0A8D2DYD0</accession>
<feature type="compositionally biased region" description="Polar residues" evidence="7">
    <location>
        <begin position="97"/>
        <end position="107"/>
    </location>
</feature>
<keyword evidence="6" id="KW-1015">Disulfide bond</keyword>
<dbReference type="Gene3D" id="1.10.100.10">
    <property type="entry name" value="Insulin-like"/>
    <property type="match status" value="1"/>
</dbReference>
<evidence type="ECO:0000256" key="4">
    <source>
        <dbReference type="ARBA" id="ARBA00022685"/>
    </source>
</evidence>
<evidence type="ECO:0000256" key="5">
    <source>
        <dbReference type="ARBA" id="ARBA00022702"/>
    </source>
</evidence>
<dbReference type="GeneTree" id="ENSGT00940000154434"/>
<proteinExistence type="inferred from homology"/>
<dbReference type="Ensembl" id="ENSSVLT00005035020.1">
    <property type="protein sequence ID" value="ENSSVLP00005031532.1"/>
    <property type="gene ID" value="ENSSVLG00005024849.1"/>
</dbReference>
<comment type="similarity">
    <text evidence="2">Belongs to the insulin family.</text>
</comment>
<dbReference type="PANTHER" id="PTHR12004:SF1">
    <property type="entry name" value="INSULIN-LIKE PEPTIDE INSL6"/>
    <property type="match status" value="1"/>
</dbReference>
<name>A0A8D2DYD0_SCIVU</name>
<dbReference type="PANTHER" id="PTHR12004">
    <property type="entry name" value="RELAXIN"/>
    <property type="match status" value="1"/>
</dbReference>
<dbReference type="GO" id="GO:0005179">
    <property type="term" value="F:hormone activity"/>
    <property type="evidence" value="ECO:0007669"/>
    <property type="project" value="UniProtKB-KW"/>
</dbReference>
<comment type="subcellular location">
    <subcellularLocation>
        <location evidence="1">Secreted</location>
    </subcellularLocation>
</comment>
<evidence type="ECO:0000256" key="8">
    <source>
        <dbReference type="SAM" id="SignalP"/>
    </source>
</evidence>
<keyword evidence="4" id="KW-0165">Cleavage on pair of basic residues</keyword>
<evidence type="ECO:0000256" key="6">
    <source>
        <dbReference type="ARBA" id="ARBA00023157"/>
    </source>
</evidence>
<feature type="chain" id="PRO_5034735795" evidence="8">
    <location>
        <begin position="25"/>
        <end position="215"/>
    </location>
</feature>
<reference evidence="10" key="1">
    <citation type="submission" date="2025-08" db="UniProtKB">
        <authorList>
            <consortium name="Ensembl"/>
        </authorList>
    </citation>
    <scope>IDENTIFICATION</scope>
</reference>
<protein>
    <submittedName>
        <fullName evidence="10">Insulin like 6</fullName>
    </submittedName>
</protein>
<dbReference type="OrthoDB" id="9659760at2759"/>
<feature type="domain" description="Insulin-like" evidence="9">
    <location>
        <begin position="31"/>
        <end position="195"/>
    </location>
</feature>
<gene>
    <name evidence="10" type="primary">INSL6</name>
</gene>
<dbReference type="Proteomes" id="UP000694564">
    <property type="component" value="Chromosome 15"/>
</dbReference>
<organism evidence="10 11">
    <name type="scientific">Sciurus vulgaris</name>
    <name type="common">Eurasian red squirrel</name>
    <dbReference type="NCBI Taxonomy" id="55149"/>
    <lineage>
        <taxon>Eukaryota</taxon>
        <taxon>Metazoa</taxon>
        <taxon>Chordata</taxon>
        <taxon>Craniata</taxon>
        <taxon>Vertebrata</taxon>
        <taxon>Euteleostomi</taxon>
        <taxon>Mammalia</taxon>
        <taxon>Eutheria</taxon>
        <taxon>Euarchontoglires</taxon>
        <taxon>Glires</taxon>
        <taxon>Rodentia</taxon>
        <taxon>Sciuromorpha</taxon>
        <taxon>Sciuridae</taxon>
        <taxon>Sciurinae</taxon>
        <taxon>Sciurini</taxon>
        <taxon>Sciurus</taxon>
    </lineage>
</organism>
<dbReference type="SMART" id="SM00078">
    <property type="entry name" value="IlGF"/>
    <property type="match status" value="1"/>
</dbReference>
<evidence type="ECO:0000313" key="10">
    <source>
        <dbReference type="Ensembl" id="ENSSVLP00005031532.1"/>
    </source>
</evidence>
<dbReference type="Pfam" id="PF00049">
    <property type="entry name" value="Insulin"/>
    <property type="match status" value="1"/>
</dbReference>
<dbReference type="SUPFAM" id="SSF56994">
    <property type="entry name" value="Insulin-like"/>
    <property type="match status" value="1"/>
</dbReference>
<dbReference type="InterPro" id="IPR051042">
    <property type="entry name" value="Repro_Hormone_Insulin-like"/>
</dbReference>
<keyword evidence="11" id="KW-1185">Reference proteome</keyword>
<dbReference type="InterPro" id="IPR016179">
    <property type="entry name" value="Insulin-like"/>
</dbReference>
<keyword evidence="5" id="KW-0372">Hormone</keyword>
<evidence type="ECO:0000313" key="11">
    <source>
        <dbReference type="Proteomes" id="UP000694564"/>
    </source>
</evidence>
<keyword evidence="8" id="KW-0732">Signal</keyword>
<keyword evidence="3" id="KW-0964">Secreted</keyword>
<feature type="region of interest" description="Disordered" evidence="7">
    <location>
        <begin position="77"/>
        <end position="124"/>
    </location>
</feature>
<reference evidence="10" key="2">
    <citation type="submission" date="2025-09" db="UniProtKB">
        <authorList>
            <consortium name="Ensembl"/>
        </authorList>
    </citation>
    <scope>IDENTIFICATION</scope>
</reference>
<evidence type="ECO:0000256" key="2">
    <source>
        <dbReference type="ARBA" id="ARBA00009034"/>
    </source>
</evidence>
<feature type="signal peptide" evidence="8">
    <location>
        <begin position="1"/>
        <end position="24"/>
    </location>
</feature>
<sequence length="215" mass="24632">MTQLFGLYLMWFGFLVLRFSCQLGADLSRTRRLCGRYLVKEIEKLCGTTNWSLLRLEEDALLAESIPQASEKIEAFNPDDFKSPQTPFPEGGRVTKPASTSTSQGEAINNLRIPSLPDNQNIEDNWPPEKIREFSSSHDVNSYIHKSIKFQKKSKNKIKTSQTLFWGNHPQRKRRGFSNKCCLKGCRKDELAIACLPYIDFYVIKGPSLLTEICY</sequence>
<dbReference type="CDD" id="cd04365">
    <property type="entry name" value="IlGF_relaxin_like"/>
    <property type="match status" value="1"/>
</dbReference>